<protein>
    <submittedName>
        <fullName evidence="1">OR4C46 isoform 1</fullName>
    </submittedName>
</protein>
<dbReference type="EMBL" id="NDHI03003391">
    <property type="protein sequence ID" value="PNJ68200.1"/>
    <property type="molecule type" value="Genomic_DNA"/>
</dbReference>
<accession>A0A2J8WEK4</accession>
<comment type="caution">
    <text evidence="1">The sequence shown here is derived from an EMBL/GenBank/DDBJ whole genome shotgun (WGS) entry which is preliminary data.</text>
</comment>
<organism evidence="1">
    <name type="scientific">Pongo abelii</name>
    <name type="common">Sumatran orangutan</name>
    <name type="synonym">Pongo pygmaeus abelii</name>
    <dbReference type="NCBI Taxonomy" id="9601"/>
    <lineage>
        <taxon>Eukaryota</taxon>
        <taxon>Metazoa</taxon>
        <taxon>Chordata</taxon>
        <taxon>Craniata</taxon>
        <taxon>Vertebrata</taxon>
        <taxon>Euteleostomi</taxon>
        <taxon>Mammalia</taxon>
        <taxon>Eutheria</taxon>
        <taxon>Euarchontoglires</taxon>
        <taxon>Primates</taxon>
        <taxon>Haplorrhini</taxon>
        <taxon>Catarrhini</taxon>
        <taxon>Hominidae</taxon>
        <taxon>Pongo</taxon>
    </lineage>
</organism>
<name>A0A2J8WEK4_PONAB</name>
<gene>
    <name evidence="1" type="ORF">CR201_G0010872</name>
</gene>
<dbReference type="AlphaFoldDB" id="A0A2J8WEK4"/>
<feature type="non-terminal residue" evidence="1">
    <location>
        <position position="1"/>
    </location>
</feature>
<sequence length="32" mass="3544">KQCDRVYSIGAYRESKTAENHICCVLSSTSPP</sequence>
<evidence type="ECO:0000313" key="1">
    <source>
        <dbReference type="EMBL" id="PNJ68200.1"/>
    </source>
</evidence>
<proteinExistence type="predicted"/>
<reference evidence="1" key="1">
    <citation type="submission" date="2017-12" db="EMBL/GenBank/DDBJ databases">
        <title>High-resolution comparative analysis of great ape genomes.</title>
        <authorList>
            <person name="Pollen A."/>
            <person name="Hastie A."/>
            <person name="Hormozdiari F."/>
            <person name="Dougherty M."/>
            <person name="Liu R."/>
            <person name="Chaisson M."/>
            <person name="Hoppe E."/>
            <person name="Hill C."/>
            <person name="Pang A."/>
            <person name="Hillier L."/>
            <person name="Baker C."/>
            <person name="Armstrong J."/>
            <person name="Shendure J."/>
            <person name="Paten B."/>
            <person name="Wilson R."/>
            <person name="Chao H."/>
            <person name="Schneider V."/>
            <person name="Ventura M."/>
            <person name="Kronenberg Z."/>
            <person name="Murali S."/>
            <person name="Gordon D."/>
            <person name="Cantsilieris S."/>
            <person name="Munson K."/>
            <person name="Nelson B."/>
            <person name="Raja A."/>
            <person name="Underwood J."/>
            <person name="Diekhans M."/>
            <person name="Fiddes I."/>
            <person name="Haussler D."/>
            <person name="Eichler E."/>
        </authorList>
    </citation>
    <scope>NUCLEOTIDE SEQUENCE [LARGE SCALE GENOMIC DNA]</scope>
    <source>
        <strain evidence="1">Susie</strain>
    </source>
</reference>